<evidence type="ECO:0000256" key="11">
    <source>
        <dbReference type="ARBA" id="ARBA00022741"/>
    </source>
</evidence>
<protein>
    <recommendedName>
        <fullName evidence="24">Diacylglycerol kinase</fullName>
        <shortName evidence="24">DAG kinase</shortName>
        <ecNumber evidence="24">2.7.1.107</ecNumber>
    </recommendedName>
</protein>
<evidence type="ECO:0000256" key="4">
    <source>
        <dbReference type="ARBA" id="ARBA00004514"/>
    </source>
</evidence>
<dbReference type="Gene3D" id="2.60.200.40">
    <property type="match status" value="1"/>
</dbReference>
<dbReference type="InterPro" id="IPR000756">
    <property type="entry name" value="Diacylglycerol_kin_accessory"/>
</dbReference>
<dbReference type="GO" id="GO:0007200">
    <property type="term" value="P:phospholipase C-activating G protein-coupled receptor signaling pathway"/>
    <property type="evidence" value="ECO:0007669"/>
    <property type="project" value="InterPro"/>
</dbReference>
<feature type="region of interest" description="Disordered" evidence="25">
    <location>
        <begin position="1"/>
        <end position="42"/>
    </location>
</feature>
<evidence type="ECO:0000256" key="24">
    <source>
        <dbReference type="RuleBase" id="RU361128"/>
    </source>
</evidence>
<feature type="repeat" description="ANK" evidence="23">
    <location>
        <begin position="1186"/>
        <end position="1207"/>
    </location>
</feature>
<evidence type="ECO:0000256" key="2">
    <source>
        <dbReference type="ARBA" id="ARBA00004236"/>
    </source>
</evidence>
<dbReference type="GO" id="GO:0005829">
    <property type="term" value="C:cytosol"/>
    <property type="evidence" value="ECO:0007669"/>
    <property type="project" value="UniProtKB-SubCell"/>
</dbReference>
<comment type="pathway">
    <text evidence="5">Lipid metabolism; glycerolipid metabolism.</text>
</comment>
<keyword evidence="17" id="KW-0539">Nucleus</keyword>
<dbReference type="InterPro" id="IPR037607">
    <property type="entry name" value="DGK"/>
</dbReference>
<evidence type="ECO:0000256" key="21">
    <source>
        <dbReference type="ARBA" id="ARBA00023411"/>
    </source>
</evidence>
<dbReference type="OrthoDB" id="242257at2759"/>
<feature type="domain" description="DAGKc" evidence="26">
    <location>
        <begin position="659"/>
        <end position="792"/>
    </location>
</feature>
<proteinExistence type="inferred from homology"/>
<keyword evidence="12 24" id="KW-0418">Kinase</keyword>
<keyword evidence="18" id="KW-0966">Cell projection</keyword>
<evidence type="ECO:0000313" key="28">
    <source>
        <dbReference type="Proteomes" id="UP000271974"/>
    </source>
</evidence>
<dbReference type="GO" id="GO:0004143">
    <property type="term" value="F:ATP-dependent diacylglycerol kinase activity"/>
    <property type="evidence" value="ECO:0007669"/>
    <property type="project" value="UniProtKB-EC"/>
</dbReference>
<evidence type="ECO:0000256" key="9">
    <source>
        <dbReference type="ARBA" id="ARBA00022679"/>
    </source>
</evidence>
<keyword evidence="8" id="KW-0963">Cytoplasm</keyword>
<keyword evidence="14 23" id="KW-0040">ANK repeat</keyword>
<dbReference type="STRING" id="188477.A0A433U197"/>
<comment type="subcellular location">
    <subcellularLocation>
        <location evidence="2">Cell membrane</location>
    </subcellularLocation>
    <subcellularLocation>
        <location evidence="3">Cell projection</location>
    </subcellularLocation>
    <subcellularLocation>
        <location evidence="4">Cytoplasm</location>
        <location evidence="4">Cytosol</location>
    </subcellularLocation>
    <subcellularLocation>
        <location evidence="1">Nucleus</location>
    </subcellularLocation>
</comment>
<keyword evidence="28" id="KW-1185">Reference proteome</keyword>
<dbReference type="Pfam" id="PF12796">
    <property type="entry name" value="Ank_2"/>
    <property type="match status" value="1"/>
</dbReference>
<keyword evidence="16" id="KW-0472">Membrane</keyword>
<reference evidence="27 28" key="1">
    <citation type="submission" date="2019-01" db="EMBL/GenBank/DDBJ databases">
        <title>A draft genome assembly of the solar-powered sea slug Elysia chlorotica.</title>
        <authorList>
            <person name="Cai H."/>
            <person name="Li Q."/>
            <person name="Fang X."/>
            <person name="Li J."/>
            <person name="Curtis N.E."/>
            <person name="Altenburger A."/>
            <person name="Shibata T."/>
            <person name="Feng M."/>
            <person name="Maeda T."/>
            <person name="Schwartz J.A."/>
            <person name="Shigenobu S."/>
            <person name="Lundholm N."/>
            <person name="Nishiyama T."/>
            <person name="Yang H."/>
            <person name="Hasebe M."/>
            <person name="Li S."/>
            <person name="Pierce S.K."/>
            <person name="Wang J."/>
        </authorList>
    </citation>
    <scope>NUCLEOTIDE SEQUENCE [LARGE SCALE GENOMIC DNA]</scope>
    <source>
        <strain evidence="27">EC2010</strain>
        <tissue evidence="27">Whole organism of an adult</tissue>
    </source>
</reference>
<evidence type="ECO:0000256" key="5">
    <source>
        <dbReference type="ARBA" id="ARBA00005175"/>
    </source>
</evidence>
<evidence type="ECO:0000256" key="1">
    <source>
        <dbReference type="ARBA" id="ARBA00004123"/>
    </source>
</evidence>
<feature type="compositionally biased region" description="Low complexity" evidence="25">
    <location>
        <begin position="295"/>
        <end position="311"/>
    </location>
</feature>
<evidence type="ECO:0000256" key="14">
    <source>
        <dbReference type="ARBA" id="ARBA00023043"/>
    </source>
</evidence>
<dbReference type="SUPFAM" id="SSF48403">
    <property type="entry name" value="Ankyrin repeat"/>
    <property type="match status" value="1"/>
</dbReference>
<dbReference type="Pfam" id="PF00781">
    <property type="entry name" value="DAGK_cat"/>
    <property type="match status" value="1"/>
</dbReference>
<dbReference type="PANTHER" id="PTHR11255:SF80">
    <property type="entry name" value="EYE-SPECIFIC DIACYLGLYCEROL KINASE"/>
    <property type="match status" value="1"/>
</dbReference>
<dbReference type="EC" id="2.7.1.107" evidence="24"/>
<evidence type="ECO:0000256" key="12">
    <source>
        <dbReference type="ARBA" id="ARBA00022777"/>
    </source>
</evidence>
<evidence type="ECO:0000256" key="25">
    <source>
        <dbReference type="SAM" id="MobiDB-lite"/>
    </source>
</evidence>
<dbReference type="Gene3D" id="3.40.50.10330">
    <property type="entry name" value="Probable inorganic polyphosphate/atp-NAD kinase, domain 1"/>
    <property type="match status" value="1"/>
</dbReference>
<dbReference type="Proteomes" id="UP000271974">
    <property type="component" value="Unassembled WGS sequence"/>
</dbReference>
<dbReference type="PROSITE" id="PS50146">
    <property type="entry name" value="DAGK"/>
    <property type="match status" value="1"/>
</dbReference>
<comment type="catalytic activity">
    <reaction evidence="19">
        <text>1,2-di-(9Z-octadecenoyl)-sn-glycerol + ATP = 1,2-di-(9Z-octadecenoyl)-sn-glycero-3-phosphate + ADP + H(+)</text>
        <dbReference type="Rhea" id="RHEA:40327"/>
        <dbReference type="ChEBI" id="CHEBI:15378"/>
        <dbReference type="ChEBI" id="CHEBI:30616"/>
        <dbReference type="ChEBI" id="CHEBI:52333"/>
        <dbReference type="ChEBI" id="CHEBI:74546"/>
        <dbReference type="ChEBI" id="CHEBI:456216"/>
    </reaction>
    <physiologicalReaction direction="left-to-right" evidence="19">
        <dbReference type="Rhea" id="RHEA:40328"/>
    </physiologicalReaction>
</comment>
<evidence type="ECO:0000256" key="3">
    <source>
        <dbReference type="ARBA" id="ARBA00004316"/>
    </source>
</evidence>
<dbReference type="InterPro" id="IPR002110">
    <property type="entry name" value="Ankyrin_rpt"/>
</dbReference>
<dbReference type="Pfam" id="PF23578">
    <property type="entry name" value="DGKI"/>
    <property type="match status" value="1"/>
</dbReference>
<dbReference type="SMART" id="SM00045">
    <property type="entry name" value="DAGKa"/>
    <property type="match status" value="1"/>
</dbReference>
<evidence type="ECO:0000256" key="10">
    <source>
        <dbReference type="ARBA" id="ARBA00022737"/>
    </source>
</evidence>
<dbReference type="GO" id="GO:0042995">
    <property type="term" value="C:cell projection"/>
    <property type="evidence" value="ECO:0007669"/>
    <property type="project" value="UniProtKB-SubCell"/>
</dbReference>
<dbReference type="InterPro" id="IPR017438">
    <property type="entry name" value="ATP-NAD_kinase_N"/>
</dbReference>
<dbReference type="PROSITE" id="PS50088">
    <property type="entry name" value="ANK_REPEAT"/>
    <property type="match status" value="2"/>
</dbReference>
<dbReference type="CDD" id="cd20802">
    <property type="entry name" value="C1_DGK_typeIV_rpt1"/>
    <property type="match status" value="1"/>
</dbReference>
<dbReference type="InterPro" id="IPR036770">
    <property type="entry name" value="Ankyrin_rpt-contain_sf"/>
</dbReference>
<evidence type="ECO:0000259" key="26">
    <source>
        <dbReference type="PROSITE" id="PS50146"/>
    </source>
</evidence>
<dbReference type="PROSITE" id="PS50297">
    <property type="entry name" value="ANK_REP_REGION"/>
    <property type="match status" value="2"/>
</dbReference>
<feature type="region of interest" description="Disordered" evidence="25">
    <location>
        <begin position="277"/>
        <end position="348"/>
    </location>
</feature>
<evidence type="ECO:0000256" key="17">
    <source>
        <dbReference type="ARBA" id="ARBA00023242"/>
    </source>
</evidence>
<evidence type="ECO:0000256" key="7">
    <source>
        <dbReference type="ARBA" id="ARBA00022475"/>
    </source>
</evidence>
<gene>
    <name evidence="27" type="ORF">EGW08_004682</name>
</gene>
<dbReference type="PANTHER" id="PTHR11255">
    <property type="entry name" value="DIACYLGLYCEROL KINASE"/>
    <property type="match status" value="1"/>
</dbReference>
<feature type="repeat" description="ANK" evidence="23">
    <location>
        <begin position="1222"/>
        <end position="1254"/>
    </location>
</feature>
<comment type="pathway">
    <text evidence="22">Glycerolipid metabolism.</text>
</comment>
<sequence>MINLFRTSPSQLELHQQAPPHQDDAPGEKKSRRQRRGRAPSIARMCLSGTRRSVSVDSADVDLCASESPGVSCCRARSVSQAGAAAALGSSSGDIDVQVLNDLQERRKAIEKLSVEVMIPGDVDLDTESSAVEPVVFGLGDEDLSGFQQQSPVSPQDRRPSPVVLQIPTVISAPSLSQPSKSKLTLDVSPFEVSDIESYELNPPLGGRRSNSFDHATPWPCASSPDELVSSDQMDFAGTSYSLAVPKPAGLFRRASWEIPKICLHCMHLETLAAEEKSRNAQSENSKPGEDDPASDASSSSGDSGTCTSSSDEGEHSDLDQDCPSTDPAVRFTLEGPEDSLSPAGDHLDDSVTAALSMSGEKSPSPRSPPCLSQQFNDVISLAVPVVKQRSTSMDAACLLSPPGQASEGSPGRQARSRSVDANVTRKASNTLAILALVHQSFKRAIAKSNFSHTNYLHPSHAETGGYKKRELRSTVDWSDQAANSEHLWVDTNASGDYCYAMDTDCLKMGPRKKCVACKIVAHTACIGVLEEKNLKCKPTFREAGVRNYREVSILTLTFNVLCNLTLQTFQDIMAISCSWCKSAYHNKTTCFMMQQIEEQCTMGIHASIIVPPSWIIKLPKKGSFKSSLRTSKKRKASLKKRRSKEDSKPFILKPIPSPLLKPVIVFINPKSGGNQGAKLYHKFCWLLNPRQVFDLTQGGPKYGLELFKKVPNLRILAAGGDGTVGWILSTIDSLGLSPPPPVGILPIGTGNDLARTLNWGGGYTDEPISKILCNIEDGQIVQLDRLVFSPLTFSNIHEKHNMYYQACPFFKPKHFFKMFSLISLFPTEANPEKFNSRFRNKMFYAGVGGRDLLKRSWKGFAEHIKLVCDGVDLTQKIQDMKLHCLLILNIPRYASGTLPWGNPHAVGFEPQNHDDGYLEVIGFTYSSLATLHVGGHGDRLAQCREVRLSTHKSMPMQVDGEPCRLRPSHIDITFRCQSNMVTKPKRRGSMPIVNDPPSSVPERLRIQVSRIGMADYESLHFDKDKLRLASVPLGIIVVDNNADLEHVREEIDKVLTVSGHLHPSHYIPTSNIFLLSPATTAERFFRIDKAQEGLHYITDISSEDLYILDPELTSATPGLGSAVSANGNGHHMPREMTLRVVYNMMILENQYVEISLFLLLLFSVVFAKIADLNHKGANLLATDQYGMTSLHHAARFGHKDVVKFLITNAPPVILDMVEHEKGQTALHKAAWYQRRTICHMLVAAGASLTRTDFHGNSPRQQALKAEDKELAAYLENQEHFQLVQSEDQETAV</sequence>
<evidence type="ECO:0000256" key="22">
    <source>
        <dbReference type="ARBA" id="ARBA00060536"/>
    </source>
</evidence>
<keyword evidence="13 24" id="KW-0067">ATP-binding</keyword>
<name>A0A433U197_ELYCH</name>
<keyword evidence="9 24" id="KW-0808">Transferase</keyword>
<evidence type="ECO:0000256" key="23">
    <source>
        <dbReference type="PROSITE-ProRule" id="PRU00023"/>
    </source>
</evidence>
<dbReference type="FunFam" id="3.40.50.10330:FF:000002">
    <property type="entry name" value="Diacylglycerol kinase"/>
    <property type="match status" value="1"/>
</dbReference>
<comment type="catalytic activity">
    <reaction evidence="21">
        <text>a 1,2-diacyl-sn-glycerol + ATP = a 1,2-diacyl-sn-glycero-3-phosphate + ADP + H(+)</text>
        <dbReference type="Rhea" id="RHEA:10272"/>
        <dbReference type="ChEBI" id="CHEBI:15378"/>
        <dbReference type="ChEBI" id="CHEBI:17815"/>
        <dbReference type="ChEBI" id="CHEBI:30616"/>
        <dbReference type="ChEBI" id="CHEBI:58608"/>
        <dbReference type="ChEBI" id="CHEBI:456216"/>
        <dbReference type="EC" id="2.7.1.107"/>
    </reaction>
    <physiologicalReaction direction="left-to-right" evidence="21">
        <dbReference type="Rhea" id="RHEA:10273"/>
    </physiologicalReaction>
</comment>
<dbReference type="InterPro" id="IPR056383">
    <property type="entry name" value="DGKI-like_dom"/>
</dbReference>
<evidence type="ECO:0000256" key="8">
    <source>
        <dbReference type="ARBA" id="ARBA00022490"/>
    </source>
</evidence>
<dbReference type="FunFam" id="2.60.200.40:FF:000002">
    <property type="entry name" value="Diacylglycerol kinase"/>
    <property type="match status" value="1"/>
</dbReference>
<evidence type="ECO:0000256" key="19">
    <source>
        <dbReference type="ARBA" id="ARBA00023371"/>
    </source>
</evidence>
<dbReference type="Gene3D" id="1.25.40.20">
    <property type="entry name" value="Ankyrin repeat-containing domain"/>
    <property type="match status" value="1"/>
</dbReference>
<comment type="similarity">
    <text evidence="6 24">Belongs to the eukaryotic diacylglycerol kinase family.</text>
</comment>
<dbReference type="InterPro" id="IPR016064">
    <property type="entry name" value="NAD/diacylglycerol_kinase_sf"/>
</dbReference>
<evidence type="ECO:0000256" key="16">
    <source>
        <dbReference type="ARBA" id="ARBA00023136"/>
    </source>
</evidence>
<dbReference type="GO" id="GO:0005886">
    <property type="term" value="C:plasma membrane"/>
    <property type="evidence" value="ECO:0007669"/>
    <property type="project" value="UniProtKB-SubCell"/>
</dbReference>
<feature type="compositionally biased region" description="Polar residues" evidence="25">
    <location>
        <begin position="1"/>
        <end position="14"/>
    </location>
</feature>
<evidence type="ECO:0000256" key="18">
    <source>
        <dbReference type="ARBA" id="ARBA00023273"/>
    </source>
</evidence>
<organism evidence="27 28">
    <name type="scientific">Elysia chlorotica</name>
    <name type="common">Eastern emerald elysia</name>
    <name type="synonym">Sea slug</name>
    <dbReference type="NCBI Taxonomy" id="188477"/>
    <lineage>
        <taxon>Eukaryota</taxon>
        <taxon>Metazoa</taxon>
        <taxon>Spiralia</taxon>
        <taxon>Lophotrochozoa</taxon>
        <taxon>Mollusca</taxon>
        <taxon>Gastropoda</taxon>
        <taxon>Heterobranchia</taxon>
        <taxon>Euthyneura</taxon>
        <taxon>Panpulmonata</taxon>
        <taxon>Sacoglossa</taxon>
        <taxon>Placobranchoidea</taxon>
        <taxon>Plakobranchidae</taxon>
        <taxon>Elysia</taxon>
    </lineage>
</organism>
<evidence type="ECO:0000313" key="27">
    <source>
        <dbReference type="EMBL" id="RUS87576.1"/>
    </source>
</evidence>
<feature type="region of interest" description="Disordered" evidence="25">
    <location>
        <begin position="400"/>
        <end position="423"/>
    </location>
</feature>
<dbReference type="EMBL" id="RQTK01000107">
    <property type="protein sequence ID" value="RUS87576.1"/>
    <property type="molecule type" value="Genomic_DNA"/>
</dbReference>
<dbReference type="GO" id="GO:0005524">
    <property type="term" value="F:ATP binding"/>
    <property type="evidence" value="ECO:0007669"/>
    <property type="project" value="UniProtKB-KW"/>
</dbReference>
<dbReference type="InterPro" id="IPR001206">
    <property type="entry name" value="Diacylglycerol_kinase_cat_dom"/>
</dbReference>
<dbReference type="GO" id="GO:0005634">
    <property type="term" value="C:nucleus"/>
    <property type="evidence" value="ECO:0007669"/>
    <property type="project" value="UniProtKB-SubCell"/>
</dbReference>
<dbReference type="Pfam" id="PF00609">
    <property type="entry name" value="DAGK_acc"/>
    <property type="match status" value="1"/>
</dbReference>
<evidence type="ECO:0000256" key="20">
    <source>
        <dbReference type="ARBA" id="ARBA00023400"/>
    </source>
</evidence>
<keyword evidence="10" id="KW-0677">Repeat</keyword>
<keyword evidence="15" id="KW-0443">Lipid metabolism</keyword>
<dbReference type="SMART" id="SM00248">
    <property type="entry name" value="ANK"/>
    <property type="match status" value="2"/>
</dbReference>
<evidence type="ECO:0000256" key="15">
    <source>
        <dbReference type="ARBA" id="ARBA00023098"/>
    </source>
</evidence>
<evidence type="ECO:0000256" key="13">
    <source>
        <dbReference type="ARBA" id="ARBA00022840"/>
    </source>
</evidence>
<comment type="catalytic activity">
    <reaction evidence="20">
        <text>1-octadecanoyl-2-(5Z,8Z,11Z,14Z-eicosatetraenoyl)-sn-glycerol + ATP = 1-octadecanoyl-2-(5Z,8Z,11Z,14Z-eicosatetraenoyl)-sn-glycero-3-phosphate + ADP + H(+)</text>
        <dbReference type="Rhea" id="RHEA:40323"/>
        <dbReference type="ChEBI" id="CHEBI:15378"/>
        <dbReference type="ChEBI" id="CHEBI:30616"/>
        <dbReference type="ChEBI" id="CHEBI:75728"/>
        <dbReference type="ChEBI" id="CHEBI:77091"/>
        <dbReference type="ChEBI" id="CHEBI:456216"/>
    </reaction>
    <physiologicalReaction direction="left-to-right" evidence="20">
        <dbReference type="Rhea" id="RHEA:40324"/>
    </physiologicalReaction>
</comment>
<keyword evidence="11 24" id="KW-0547">Nucleotide-binding</keyword>
<accession>A0A433U197</accession>
<dbReference type="GO" id="GO:0006629">
    <property type="term" value="P:lipid metabolic process"/>
    <property type="evidence" value="ECO:0007669"/>
    <property type="project" value="UniProtKB-KW"/>
</dbReference>
<comment type="caution">
    <text evidence="27">The sequence shown here is derived from an EMBL/GenBank/DDBJ whole genome shotgun (WGS) entry which is preliminary data.</text>
</comment>
<keyword evidence="7" id="KW-1003">Cell membrane</keyword>
<dbReference type="SMART" id="SM00046">
    <property type="entry name" value="DAGKc"/>
    <property type="match status" value="1"/>
</dbReference>
<evidence type="ECO:0000256" key="6">
    <source>
        <dbReference type="ARBA" id="ARBA00009280"/>
    </source>
</evidence>
<dbReference type="SUPFAM" id="SSF111331">
    <property type="entry name" value="NAD kinase/diacylglycerol kinase-like"/>
    <property type="match status" value="1"/>
</dbReference>